<reference evidence="2" key="1">
    <citation type="journal article" date="2008" name="Nat. Genet.">
        <title>The Pristionchus pacificus genome provides a unique perspective on nematode lifestyle and parasitism.</title>
        <authorList>
            <person name="Dieterich C."/>
            <person name="Clifton S.W."/>
            <person name="Schuster L.N."/>
            <person name="Chinwalla A."/>
            <person name="Delehaunty K."/>
            <person name="Dinkelacker I."/>
            <person name="Fulton L."/>
            <person name="Fulton R."/>
            <person name="Godfrey J."/>
            <person name="Minx P."/>
            <person name="Mitreva M."/>
            <person name="Roeseler W."/>
            <person name="Tian H."/>
            <person name="Witte H."/>
            <person name="Yang S.P."/>
            <person name="Wilson R.K."/>
            <person name="Sommer R.J."/>
        </authorList>
    </citation>
    <scope>NUCLEOTIDE SEQUENCE [LARGE SCALE GENOMIC DNA]</scope>
    <source>
        <strain evidence="2">PS312</strain>
    </source>
</reference>
<organism evidence="1 2">
    <name type="scientific">Pristionchus pacificus</name>
    <name type="common">Parasitic nematode worm</name>
    <dbReference type="NCBI Taxonomy" id="54126"/>
    <lineage>
        <taxon>Eukaryota</taxon>
        <taxon>Metazoa</taxon>
        <taxon>Ecdysozoa</taxon>
        <taxon>Nematoda</taxon>
        <taxon>Chromadorea</taxon>
        <taxon>Rhabditida</taxon>
        <taxon>Rhabditina</taxon>
        <taxon>Diplogasteromorpha</taxon>
        <taxon>Diplogasteroidea</taxon>
        <taxon>Neodiplogasteridae</taxon>
        <taxon>Pristionchus</taxon>
    </lineage>
</organism>
<reference evidence="1" key="2">
    <citation type="submission" date="2022-06" db="UniProtKB">
        <authorList>
            <consortium name="EnsemblMetazoa"/>
        </authorList>
    </citation>
    <scope>IDENTIFICATION</scope>
    <source>
        <strain evidence="1">PS312</strain>
    </source>
</reference>
<accession>A0A8R1YPA8</accession>
<sequence length="114" mass="11955">MRLTVFIAVAALLAAHQVDCCGILGFIYCPDPPAPPATAAPTEAPAPNVNIYKDKSKTGVNNTANNAANSTNHNNVSIEAGGDQTTTLLMVALVLVVVIPGVIYVVKKKQKQDR</sequence>
<proteinExistence type="predicted"/>
<dbReference type="Proteomes" id="UP000005239">
    <property type="component" value="Unassembled WGS sequence"/>
</dbReference>
<protein>
    <submittedName>
        <fullName evidence="1">Uncharacterized protein</fullName>
    </submittedName>
</protein>
<dbReference type="EnsemblMetazoa" id="PPA35859.1">
    <property type="protein sequence ID" value="PPA35859.1"/>
    <property type="gene ID" value="WBGene00274228"/>
</dbReference>
<accession>A0A2A6BMB0</accession>
<name>A0A2A6BMB0_PRIPA</name>
<dbReference type="AlphaFoldDB" id="A0A2A6BMB0"/>
<gene>
    <name evidence="1" type="primary">WBGene00274228</name>
</gene>
<keyword evidence="2" id="KW-1185">Reference proteome</keyword>
<evidence type="ECO:0000313" key="1">
    <source>
        <dbReference type="EnsemblMetazoa" id="PPA35859.1"/>
    </source>
</evidence>
<evidence type="ECO:0000313" key="2">
    <source>
        <dbReference type="Proteomes" id="UP000005239"/>
    </source>
</evidence>